<feature type="region of interest" description="Disordered" evidence="1">
    <location>
        <begin position="133"/>
        <end position="162"/>
    </location>
</feature>
<feature type="compositionally biased region" description="Basic and acidic residues" evidence="1">
    <location>
        <begin position="133"/>
        <end position="146"/>
    </location>
</feature>
<comment type="caution">
    <text evidence="2">The sequence shown here is derived from an EMBL/GenBank/DDBJ whole genome shotgun (WGS) entry which is preliminary data.</text>
</comment>
<sequence length="162" mass="18323">MPKIKVTELEDLERVFKNKLGELNTAPLNSHAEMNKCIIKKLVHDLGNLVIIAKASSLSEMPMLDSAAGNMYQNVKSLSEKLELNDPEILKFLNNTEFSQIPPLSSEEFDDEVEFSDDEGFCLKARALCLNSKKEDPKKSGEKDIFEWDEGDSEEEKNPFNP</sequence>
<keyword evidence="3" id="KW-1185">Reference proteome</keyword>
<organism evidence="2 3">
    <name type="scientific">Legionella tucsonensis</name>
    <dbReference type="NCBI Taxonomy" id="40335"/>
    <lineage>
        <taxon>Bacteria</taxon>
        <taxon>Pseudomonadati</taxon>
        <taxon>Pseudomonadota</taxon>
        <taxon>Gammaproteobacteria</taxon>
        <taxon>Legionellales</taxon>
        <taxon>Legionellaceae</taxon>
        <taxon>Legionella</taxon>
    </lineage>
</organism>
<dbReference type="EMBL" id="LNZA01000001">
    <property type="protein sequence ID" value="KTD73227.1"/>
    <property type="molecule type" value="Genomic_DNA"/>
</dbReference>
<gene>
    <name evidence="2" type="ORF">Ltuc_1074</name>
</gene>
<dbReference type="OrthoDB" id="9937840at2"/>
<evidence type="ECO:0000313" key="2">
    <source>
        <dbReference type="EMBL" id="KTD73227.1"/>
    </source>
</evidence>
<proteinExistence type="predicted"/>
<dbReference type="AlphaFoldDB" id="A0A0W0ZVQ1"/>
<name>A0A0W0ZVQ1_9GAMM</name>
<protein>
    <submittedName>
        <fullName evidence="2">Uncharacterized protein</fullName>
    </submittedName>
</protein>
<reference evidence="2 3" key="1">
    <citation type="submission" date="2015-11" db="EMBL/GenBank/DDBJ databases">
        <title>Genomic analysis of 38 Legionella species identifies large and diverse effector repertoires.</title>
        <authorList>
            <person name="Burstein D."/>
            <person name="Amaro F."/>
            <person name="Zusman T."/>
            <person name="Lifshitz Z."/>
            <person name="Cohen O."/>
            <person name="Gilbert J.A."/>
            <person name="Pupko T."/>
            <person name="Shuman H.A."/>
            <person name="Segal G."/>
        </authorList>
    </citation>
    <scope>NUCLEOTIDE SEQUENCE [LARGE SCALE GENOMIC DNA]</scope>
    <source>
        <strain evidence="2 3">ATCC 49180</strain>
    </source>
</reference>
<dbReference type="Proteomes" id="UP000054693">
    <property type="component" value="Unassembled WGS sequence"/>
</dbReference>
<dbReference type="RefSeq" id="WP_058520285.1">
    <property type="nucleotide sequence ID" value="NZ_CAAAIP010000001.1"/>
</dbReference>
<accession>A0A0W0ZVQ1</accession>
<evidence type="ECO:0000256" key="1">
    <source>
        <dbReference type="SAM" id="MobiDB-lite"/>
    </source>
</evidence>
<evidence type="ECO:0000313" key="3">
    <source>
        <dbReference type="Proteomes" id="UP000054693"/>
    </source>
</evidence>
<dbReference type="PATRIC" id="fig|40335.7.peg.1129"/>